<dbReference type="EMBL" id="JAMYEC010000008">
    <property type="protein sequence ID" value="MDX2335724.1"/>
    <property type="molecule type" value="Genomic_DNA"/>
</dbReference>
<evidence type="ECO:0000313" key="5">
    <source>
        <dbReference type="Proteomes" id="UP001272940"/>
    </source>
</evidence>
<evidence type="ECO:0000256" key="1">
    <source>
        <dbReference type="SAM" id="Phobius"/>
    </source>
</evidence>
<dbReference type="EMBL" id="CP022048">
    <property type="protein sequence ID" value="ASE38795.1"/>
    <property type="molecule type" value="Genomic_DNA"/>
</dbReference>
<keyword evidence="5" id="KW-1185">Reference proteome</keyword>
<reference evidence="3 5" key="4">
    <citation type="journal article" date="2023" name="FEMS Microbes">
        <title>Whole genomes of deep-sea sponge-associated bacteria exhibit high novel natural product potential.</title>
        <authorList>
            <person name="Hesketh-Best P.J."/>
            <person name="January G.G."/>
            <person name="Koch M.J."/>
            <person name="Warburton P.J."/>
            <person name="Howell K.L."/>
            <person name="Upton M."/>
        </authorList>
    </citation>
    <scope>NUCLEOTIDE SEQUENCE [LARGE SCALE GENOMIC DNA]</scope>
    <source>
        <strain evidence="3 5">PC206-O</strain>
    </source>
</reference>
<feature type="transmembrane region" description="Helical" evidence="1">
    <location>
        <begin position="104"/>
        <end position="123"/>
    </location>
</feature>
<name>A0A1Z3U6B2_BREVE</name>
<protein>
    <recommendedName>
        <fullName evidence="6">Transmembrane protein</fullName>
    </recommendedName>
</protein>
<dbReference type="GeneID" id="34015282"/>
<accession>A0A1Z3U6B2</accession>
<keyword evidence="1" id="KW-0472">Membrane</keyword>
<dbReference type="Proteomes" id="UP000197050">
    <property type="component" value="Chromosome"/>
</dbReference>
<evidence type="ECO:0000313" key="3">
    <source>
        <dbReference type="EMBL" id="MDX2335724.1"/>
    </source>
</evidence>
<reference evidence="2" key="2">
    <citation type="submission" date="2017-12" db="EMBL/GenBank/DDBJ databases">
        <title>FDA dAtabase for Regulatory Grade micrObial Sequences (FDA-ARGOS): Supporting development and validation of Infectious Disease Dx tests.</title>
        <authorList>
            <person name="Campos J."/>
            <person name="Goldberg B."/>
            <person name="Tallon L."/>
            <person name="Sadzewicz L."/>
            <person name="Sengamalay N."/>
            <person name="Ott S."/>
            <person name="Godinez A."/>
            <person name="Nagaraj S."/>
            <person name="Vavikolanu K."/>
            <person name="Vyas G."/>
            <person name="Nadendla S."/>
            <person name="Aluvathingal J."/>
            <person name="Geyer C."/>
            <person name="Nandy P."/>
            <person name="Hobson J."/>
            <person name="Sichtig H."/>
        </authorList>
    </citation>
    <scope>NUCLEOTIDE SEQUENCE</scope>
    <source>
        <strain evidence="2">FDAARGOS_289</strain>
    </source>
</reference>
<evidence type="ECO:0000313" key="2">
    <source>
        <dbReference type="EMBL" id="ASE38795.1"/>
    </source>
</evidence>
<reference evidence="4" key="1">
    <citation type="submission" date="2017-06" db="EMBL/GenBank/DDBJ databases">
        <title>FDA dAtabase for Regulatory Grade micrObial Sequences (FDA-ARGOS): Supporting development and validation of Infectious Disease Dx tests.</title>
        <authorList>
            <person name="Minogue T."/>
            <person name="Wolcott M."/>
            <person name="Wasieloski L."/>
            <person name="Aguilar W."/>
            <person name="Moore D."/>
            <person name="Tallon L."/>
            <person name="Sadzewicz L."/>
            <person name="Sengamalay N."/>
            <person name="Ott S."/>
            <person name="Godinez A."/>
            <person name="Nagaraj S."/>
            <person name="Nadendla S."/>
            <person name="Geyer C."/>
            <person name="Sichtig H."/>
        </authorList>
    </citation>
    <scope>NUCLEOTIDE SEQUENCE [LARGE SCALE GENOMIC DNA]</scope>
    <source>
        <strain evidence="4">FDAARGOS_289</strain>
    </source>
</reference>
<organism evidence="2 4">
    <name type="scientific">Brevundimonas vesicularis</name>
    <name type="common">Pseudomonas vesicularis</name>
    <dbReference type="NCBI Taxonomy" id="41276"/>
    <lineage>
        <taxon>Bacteria</taxon>
        <taxon>Pseudomonadati</taxon>
        <taxon>Pseudomonadota</taxon>
        <taxon>Alphaproteobacteria</taxon>
        <taxon>Caulobacterales</taxon>
        <taxon>Caulobacteraceae</taxon>
        <taxon>Brevundimonas</taxon>
    </lineage>
</organism>
<gene>
    <name evidence="2" type="ORF">CEP68_04380</name>
    <name evidence="3" type="ORF">NJD11_12360</name>
</gene>
<keyword evidence="1" id="KW-1133">Transmembrane helix</keyword>
<feature type="transmembrane region" description="Helical" evidence="1">
    <location>
        <begin position="36"/>
        <end position="56"/>
    </location>
</feature>
<reference evidence="3" key="3">
    <citation type="submission" date="2022-06" db="EMBL/GenBank/DDBJ databases">
        <authorList>
            <person name="Hesketh-Best P.J."/>
            <person name="Koch M.J."/>
        </authorList>
    </citation>
    <scope>NUCLEOTIDE SEQUENCE</scope>
    <source>
        <strain evidence="3">PC206-O</strain>
    </source>
</reference>
<dbReference type="AlphaFoldDB" id="A0A1Z3U6B2"/>
<dbReference type="KEGG" id="bvc:CEP68_04380"/>
<evidence type="ECO:0008006" key="6">
    <source>
        <dbReference type="Google" id="ProtNLM"/>
    </source>
</evidence>
<dbReference type="RefSeq" id="WP_066623684.1">
    <property type="nucleotide sequence ID" value="NZ_CP022048.2"/>
</dbReference>
<dbReference type="Proteomes" id="UP001272940">
    <property type="component" value="Unassembled WGS sequence"/>
</dbReference>
<proteinExistence type="predicted"/>
<sequence>MTNNRLIGAALVAALVMGASWFLSYAGDAKILDGDMSTRALMAASGLVIAMLGNGVPKELKRPRNSLEAERRMQTGLRRVGWIMMLAGVAFALTWIVAPQGVATPLSMSIMAIGFILALATIMRCRTSRSDRSAKISHN</sequence>
<feature type="transmembrane region" description="Helical" evidence="1">
    <location>
        <begin position="77"/>
        <end position="98"/>
    </location>
</feature>
<evidence type="ECO:0000313" key="4">
    <source>
        <dbReference type="Proteomes" id="UP000197050"/>
    </source>
</evidence>
<keyword evidence="1" id="KW-0812">Transmembrane</keyword>